<proteinExistence type="predicted"/>
<evidence type="ECO:0000256" key="1">
    <source>
        <dbReference type="SAM" id="MobiDB-lite"/>
    </source>
</evidence>
<keyword evidence="3" id="KW-1185">Reference proteome</keyword>
<feature type="region of interest" description="Disordered" evidence="1">
    <location>
        <begin position="81"/>
        <end position="107"/>
    </location>
</feature>
<dbReference type="AlphaFoldDB" id="A0A6A6X3R0"/>
<sequence>MHEPGLDGWILGLRQDEHAAWKGKGHIAQFVSSSLFRSHQTVAMSASITDKEAETGCAKPEKQRHATIEYRPGACSNTLMASARSDQPPNMPAPLGPASSSASTATRNYRRRSGAIIDITSSDWRGWNLEYGKFNSFLVFPQQQSHYSNPSTIALYLLRCHKGRLFGKMAAPGTVHLKIQEEI</sequence>
<accession>A0A6A6X3R0</accession>
<evidence type="ECO:0000313" key="3">
    <source>
        <dbReference type="Proteomes" id="UP000799757"/>
    </source>
</evidence>
<dbReference type="Proteomes" id="UP000799757">
    <property type="component" value="Unassembled WGS sequence"/>
</dbReference>
<gene>
    <name evidence="2" type="ORF">K505DRAFT_364434</name>
</gene>
<dbReference type="EMBL" id="MU002056">
    <property type="protein sequence ID" value="KAF2790763.1"/>
    <property type="molecule type" value="Genomic_DNA"/>
</dbReference>
<evidence type="ECO:0000313" key="2">
    <source>
        <dbReference type="EMBL" id="KAF2790763.1"/>
    </source>
</evidence>
<organism evidence="2 3">
    <name type="scientific">Melanomma pulvis-pyrius CBS 109.77</name>
    <dbReference type="NCBI Taxonomy" id="1314802"/>
    <lineage>
        <taxon>Eukaryota</taxon>
        <taxon>Fungi</taxon>
        <taxon>Dikarya</taxon>
        <taxon>Ascomycota</taxon>
        <taxon>Pezizomycotina</taxon>
        <taxon>Dothideomycetes</taxon>
        <taxon>Pleosporomycetidae</taxon>
        <taxon>Pleosporales</taxon>
        <taxon>Melanommataceae</taxon>
        <taxon>Melanomma</taxon>
    </lineage>
</organism>
<feature type="compositionally biased region" description="Low complexity" evidence="1">
    <location>
        <begin position="98"/>
        <end position="107"/>
    </location>
</feature>
<name>A0A6A6X3R0_9PLEO</name>
<reference evidence="2" key="1">
    <citation type="journal article" date="2020" name="Stud. Mycol.">
        <title>101 Dothideomycetes genomes: a test case for predicting lifestyles and emergence of pathogens.</title>
        <authorList>
            <person name="Haridas S."/>
            <person name="Albert R."/>
            <person name="Binder M."/>
            <person name="Bloem J."/>
            <person name="Labutti K."/>
            <person name="Salamov A."/>
            <person name="Andreopoulos B."/>
            <person name="Baker S."/>
            <person name="Barry K."/>
            <person name="Bills G."/>
            <person name="Bluhm B."/>
            <person name="Cannon C."/>
            <person name="Castanera R."/>
            <person name="Culley D."/>
            <person name="Daum C."/>
            <person name="Ezra D."/>
            <person name="Gonzalez J."/>
            <person name="Henrissat B."/>
            <person name="Kuo A."/>
            <person name="Liang C."/>
            <person name="Lipzen A."/>
            <person name="Lutzoni F."/>
            <person name="Magnuson J."/>
            <person name="Mondo S."/>
            <person name="Nolan M."/>
            <person name="Ohm R."/>
            <person name="Pangilinan J."/>
            <person name="Park H.-J."/>
            <person name="Ramirez L."/>
            <person name="Alfaro M."/>
            <person name="Sun H."/>
            <person name="Tritt A."/>
            <person name="Yoshinaga Y."/>
            <person name="Zwiers L.-H."/>
            <person name="Turgeon B."/>
            <person name="Goodwin S."/>
            <person name="Spatafora J."/>
            <person name="Crous P."/>
            <person name="Grigoriev I."/>
        </authorList>
    </citation>
    <scope>NUCLEOTIDE SEQUENCE</scope>
    <source>
        <strain evidence="2">CBS 109.77</strain>
    </source>
</reference>
<protein>
    <submittedName>
        <fullName evidence="2">Uncharacterized protein</fullName>
    </submittedName>
</protein>